<accession>X1EZB7</accession>
<sequence length="78" mass="9095">MIQFSHKHPSKIPLIFSLKYPYCAVEMVKQVEIFKDFQNRWFISITYEVQALKYKDNGLYQAIDLGVSNIVSAVNLHS</sequence>
<feature type="non-terminal residue" evidence="1">
    <location>
        <position position="78"/>
    </location>
</feature>
<organism evidence="1">
    <name type="scientific">marine sediment metagenome</name>
    <dbReference type="NCBI Taxonomy" id="412755"/>
    <lineage>
        <taxon>unclassified sequences</taxon>
        <taxon>metagenomes</taxon>
        <taxon>ecological metagenomes</taxon>
    </lineage>
</organism>
<reference evidence="1" key="1">
    <citation type="journal article" date="2014" name="Front. Microbiol.">
        <title>High frequency of phylogenetically diverse reductive dehalogenase-homologous genes in deep subseafloor sedimentary metagenomes.</title>
        <authorList>
            <person name="Kawai M."/>
            <person name="Futagami T."/>
            <person name="Toyoda A."/>
            <person name="Takaki Y."/>
            <person name="Nishi S."/>
            <person name="Hori S."/>
            <person name="Arai W."/>
            <person name="Tsubouchi T."/>
            <person name="Morono Y."/>
            <person name="Uchiyama I."/>
            <person name="Ito T."/>
            <person name="Fujiyama A."/>
            <person name="Inagaki F."/>
            <person name="Takami H."/>
        </authorList>
    </citation>
    <scope>NUCLEOTIDE SEQUENCE</scope>
    <source>
        <strain evidence="1">Expedition CK06-06</strain>
    </source>
</reference>
<dbReference type="EMBL" id="BARU01012238">
    <property type="protein sequence ID" value="GAH38741.1"/>
    <property type="molecule type" value="Genomic_DNA"/>
</dbReference>
<evidence type="ECO:0000313" key="1">
    <source>
        <dbReference type="EMBL" id="GAH38741.1"/>
    </source>
</evidence>
<dbReference type="AlphaFoldDB" id="X1EZB7"/>
<proteinExistence type="predicted"/>
<protein>
    <submittedName>
        <fullName evidence="1">Uncharacterized protein</fullName>
    </submittedName>
</protein>
<comment type="caution">
    <text evidence="1">The sequence shown here is derived from an EMBL/GenBank/DDBJ whole genome shotgun (WGS) entry which is preliminary data.</text>
</comment>
<name>X1EZB7_9ZZZZ</name>
<gene>
    <name evidence="1" type="ORF">S03H2_22660</name>
</gene>